<comment type="caution">
    <text evidence="5">The sequence shown here is derived from an EMBL/GenBank/DDBJ whole genome shotgun (WGS) entry which is preliminary data.</text>
</comment>
<dbReference type="AlphaFoldDB" id="A0A2N3LPQ3"/>
<dbReference type="EMBL" id="PIQO01000001">
    <property type="protein sequence ID" value="PKR86557.1"/>
    <property type="molecule type" value="Genomic_DNA"/>
</dbReference>
<sequence>MNEVTSLLQENKRTNSAKYVSNHENIFACPICKSSMKVVEYKSLICSNHHTFDFAKQGYLNLTTHSVNTKYSKELFEARRALITKGAFYKPLSHVIAKMINNHLIKTKETISILDVGCGEGSHLYNVCDIVAPDFSKNVVGVGIDISKEGIIVASKNYSNKIWAVADLANTPFKSKEFDVILNILSPSNYAEFNRLLKSDGFVIKVVPQSDYLKELRQHLYRETEKQHYSNLETVERFNENFQSVESLRLNYTVNLNKSSIAWLIQMTPLTWSTTEEQVKSFLNKNLSPITVDLDILIGKNKNKK</sequence>
<feature type="domain" description="Methyltransferase" evidence="3">
    <location>
        <begin position="109"/>
        <end position="225"/>
    </location>
</feature>
<feature type="binding site" evidence="1">
    <location>
        <position position="46"/>
    </location>
    <ligand>
        <name>Zn(2+)</name>
        <dbReference type="ChEBI" id="CHEBI:29105"/>
    </ligand>
</feature>
<dbReference type="Gene3D" id="3.40.50.150">
    <property type="entry name" value="Vaccinia Virus protein VP39"/>
    <property type="match status" value="1"/>
</dbReference>
<feature type="domain" description="23S rRNA (guanine(745)-N(1))-methyltransferase N-terminal" evidence="4">
    <location>
        <begin position="27"/>
        <end position="72"/>
    </location>
</feature>
<protein>
    <submittedName>
        <fullName evidence="5">SAM-dependent methyltransferase</fullName>
    </submittedName>
</protein>
<dbReference type="SUPFAM" id="SSF53335">
    <property type="entry name" value="S-adenosyl-L-methionine-dependent methyltransferases"/>
    <property type="match status" value="1"/>
</dbReference>
<evidence type="ECO:0000259" key="4">
    <source>
        <dbReference type="Pfam" id="PF21302"/>
    </source>
</evidence>
<dbReference type="InterPro" id="IPR048647">
    <property type="entry name" value="RlmA_N"/>
</dbReference>
<feature type="binding site" evidence="1">
    <location>
        <position position="29"/>
    </location>
    <ligand>
        <name>Zn(2+)</name>
        <dbReference type="ChEBI" id="CHEBI:29105"/>
    </ligand>
</feature>
<dbReference type="Proteomes" id="UP000233440">
    <property type="component" value="Unassembled WGS sequence"/>
</dbReference>
<keyword evidence="2" id="KW-0949">S-adenosyl-L-methionine</keyword>
<keyword evidence="5" id="KW-0489">Methyltransferase</keyword>
<gene>
    <name evidence="5" type="ORF">CWO92_00380</name>
</gene>
<reference evidence="5 6" key="1">
    <citation type="submission" date="2017-11" db="EMBL/GenBank/DDBJ databases">
        <title>Bacillus camelliae sp. nov., isolated from pu'er tea.</title>
        <authorList>
            <person name="Niu L."/>
        </authorList>
    </citation>
    <scope>NUCLEOTIDE SEQUENCE [LARGE SCALE GENOMIC DNA]</scope>
    <source>
        <strain evidence="5 6">7578-1</strain>
    </source>
</reference>
<evidence type="ECO:0000256" key="2">
    <source>
        <dbReference type="PIRSR" id="PIRSR018249-2"/>
    </source>
</evidence>
<evidence type="ECO:0000259" key="3">
    <source>
        <dbReference type="Pfam" id="PF13847"/>
    </source>
</evidence>
<dbReference type="GO" id="GO:0008168">
    <property type="term" value="F:methyltransferase activity"/>
    <property type="evidence" value="ECO:0007669"/>
    <property type="project" value="UniProtKB-KW"/>
</dbReference>
<dbReference type="InterPro" id="IPR016718">
    <property type="entry name" value="rRNA_m1G-MeTrfase_A_prd"/>
</dbReference>
<keyword evidence="1" id="KW-0479">Metal-binding</keyword>
<dbReference type="InterPro" id="IPR029063">
    <property type="entry name" value="SAM-dependent_MTases_sf"/>
</dbReference>
<keyword evidence="1" id="KW-0862">Zinc</keyword>
<dbReference type="GO" id="GO:0032259">
    <property type="term" value="P:methylation"/>
    <property type="evidence" value="ECO:0007669"/>
    <property type="project" value="UniProtKB-KW"/>
</dbReference>
<keyword evidence="6" id="KW-1185">Reference proteome</keyword>
<keyword evidence="5" id="KW-0808">Transferase</keyword>
<proteinExistence type="predicted"/>
<dbReference type="PANTHER" id="PTHR43460:SF1">
    <property type="entry name" value="METHYLTRANSFERASE TYPE 11 DOMAIN-CONTAINING PROTEIN"/>
    <property type="match status" value="1"/>
</dbReference>
<evidence type="ECO:0000256" key="1">
    <source>
        <dbReference type="PIRSR" id="PIRSR018249-1"/>
    </source>
</evidence>
<dbReference type="Pfam" id="PF13847">
    <property type="entry name" value="Methyltransf_31"/>
    <property type="match status" value="1"/>
</dbReference>
<accession>A0A2N3LPQ3</accession>
<organism evidence="5 6">
    <name type="scientific">Heyndrickxia camelliae</name>
    <dbReference type="NCBI Taxonomy" id="1707093"/>
    <lineage>
        <taxon>Bacteria</taxon>
        <taxon>Bacillati</taxon>
        <taxon>Bacillota</taxon>
        <taxon>Bacilli</taxon>
        <taxon>Bacillales</taxon>
        <taxon>Bacillaceae</taxon>
        <taxon>Heyndrickxia</taxon>
    </lineage>
</organism>
<dbReference type="GO" id="GO:0046872">
    <property type="term" value="F:metal ion binding"/>
    <property type="evidence" value="ECO:0007669"/>
    <property type="project" value="UniProtKB-KW"/>
</dbReference>
<evidence type="ECO:0000313" key="6">
    <source>
        <dbReference type="Proteomes" id="UP000233440"/>
    </source>
</evidence>
<dbReference type="PIRSF" id="PIRSF018249">
    <property type="entry name" value="MyrA_prd"/>
    <property type="match status" value="1"/>
</dbReference>
<evidence type="ECO:0000313" key="5">
    <source>
        <dbReference type="EMBL" id="PKR86557.1"/>
    </source>
</evidence>
<feature type="binding site" evidence="1">
    <location>
        <position position="32"/>
    </location>
    <ligand>
        <name>Zn(2+)</name>
        <dbReference type="ChEBI" id="CHEBI:29105"/>
    </ligand>
</feature>
<dbReference type="PANTHER" id="PTHR43460">
    <property type="entry name" value="METHYLTRANSFERASE"/>
    <property type="match status" value="1"/>
</dbReference>
<name>A0A2N3LPQ3_9BACI</name>
<dbReference type="OrthoDB" id="5522265at2"/>
<feature type="binding site" evidence="2">
    <location>
        <position position="212"/>
    </location>
    <ligand>
        <name>S-adenosyl-L-methionine</name>
        <dbReference type="ChEBI" id="CHEBI:59789"/>
    </ligand>
</feature>
<feature type="binding site" evidence="2">
    <location>
        <begin position="120"/>
        <end position="121"/>
    </location>
    <ligand>
        <name>S-adenosyl-L-methionine</name>
        <dbReference type="ChEBI" id="CHEBI:59789"/>
    </ligand>
</feature>
<dbReference type="Pfam" id="PF21302">
    <property type="entry name" value="Zn_ribbon_RlmA"/>
    <property type="match status" value="1"/>
</dbReference>
<dbReference type="InterPro" id="IPR025714">
    <property type="entry name" value="Methyltranfer_dom"/>
</dbReference>
<feature type="binding site" evidence="2">
    <location>
        <position position="89"/>
    </location>
    <ligand>
        <name>S-adenosyl-L-methionine</name>
        <dbReference type="ChEBI" id="CHEBI:59789"/>
    </ligand>
</feature>
<feature type="binding site" evidence="1">
    <location>
        <position position="50"/>
    </location>
    <ligand>
        <name>Zn(2+)</name>
        <dbReference type="ChEBI" id="CHEBI:29105"/>
    </ligand>
</feature>
<dbReference type="InterPro" id="IPR052939">
    <property type="entry name" value="23S_rRNA_MeTrnsfrase_RlmA"/>
</dbReference>